<protein>
    <submittedName>
        <fullName evidence="1">Uncharacterized protein</fullName>
    </submittedName>
</protein>
<name>A0A2M9V1C0_BACFG</name>
<evidence type="ECO:0000313" key="1">
    <source>
        <dbReference type="EMBL" id="PJY69790.1"/>
    </source>
</evidence>
<evidence type="ECO:0000313" key="2">
    <source>
        <dbReference type="Proteomes" id="UP000231846"/>
    </source>
</evidence>
<dbReference type="AlphaFoldDB" id="A0A2M9V1C0"/>
<gene>
    <name evidence="1" type="ORF">CQW34_04302</name>
</gene>
<dbReference type="EMBL" id="PDCW01000056">
    <property type="protein sequence ID" value="PJY69790.1"/>
    <property type="molecule type" value="Genomic_DNA"/>
</dbReference>
<dbReference type="Proteomes" id="UP000231846">
    <property type="component" value="Unassembled WGS sequence"/>
</dbReference>
<reference evidence="1 2" key="1">
    <citation type="journal article" date="2017" name="MBio">
        <title>Gut Symbiont Bacteroides fragilis Secretes a Eukaryotic-Like Ubiquitin Protein That Mediates Intraspecies Antagonism.</title>
        <authorList>
            <person name="Chatzidaki-Livanis M."/>
            <person name="Coyne M.J."/>
            <person name="Roelofs K.G."/>
            <person name="Gentyala R.R."/>
            <person name="Caldwell J.M."/>
            <person name="Comstock L.E."/>
        </authorList>
    </citation>
    <scope>NUCLEOTIDE SEQUENCE [LARGE SCALE GENOMIC DNA]</scope>
    <source>
        <strain evidence="1 2">12905</strain>
    </source>
</reference>
<organism evidence="1 2">
    <name type="scientific">Bacteroides fragilis</name>
    <dbReference type="NCBI Taxonomy" id="817"/>
    <lineage>
        <taxon>Bacteria</taxon>
        <taxon>Pseudomonadati</taxon>
        <taxon>Bacteroidota</taxon>
        <taxon>Bacteroidia</taxon>
        <taxon>Bacteroidales</taxon>
        <taxon>Bacteroidaceae</taxon>
        <taxon>Bacteroides</taxon>
    </lineage>
</organism>
<comment type="caution">
    <text evidence="1">The sequence shown here is derived from an EMBL/GenBank/DDBJ whole genome shotgun (WGS) entry which is preliminary data.</text>
</comment>
<sequence>MDETIFLIMILLITSCVAPPMQPNLILSDPQIRCKETIKGLIFFIKSGTFDKIVLCDNSGFTFNNDELTALATNYNVSLEILTFVGDSSKVKERGKGYGEGEIMKYILENSYLLKTEDFFFKITGKLFVVNIEDIVKRINKRKNYFNITTLKWFGAIDTRFYGVNKQVFIDVLLCEYLKVNDKEMMWYEICFRDALKKASISFNSFPIYPIIYGLSGTQGVESMRDDINYKYHELLTKLGVHNSFFSSFSSYILLKITALLTFSK</sequence>
<accession>A0A2M9V1C0</accession>
<proteinExistence type="predicted"/>